<proteinExistence type="predicted"/>
<keyword evidence="2" id="KW-0201">Cytochrome c-type biogenesis</keyword>
<comment type="subcellular location">
    <subcellularLocation>
        <location evidence="1">Cell envelope</location>
    </subcellularLocation>
</comment>
<evidence type="ECO:0000313" key="9">
    <source>
        <dbReference type="Proteomes" id="UP001173801"/>
    </source>
</evidence>
<dbReference type="PROSITE" id="PS51257">
    <property type="entry name" value="PROKAR_LIPOPROTEIN"/>
    <property type="match status" value="1"/>
</dbReference>
<dbReference type="PANTHER" id="PTHR42852">
    <property type="entry name" value="THIOL:DISULFIDE INTERCHANGE PROTEIN DSBE"/>
    <property type="match status" value="1"/>
</dbReference>
<keyword evidence="4" id="KW-0676">Redox-active center</keyword>
<organism evidence="7 9">
    <name type="scientific">Campylobacter gastrosuis</name>
    <dbReference type="NCBI Taxonomy" id="2974576"/>
    <lineage>
        <taxon>Bacteria</taxon>
        <taxon>Pseudomonadati</taxon>
        <taxon>Campylobacterota</taxon>
        <taxon>Epsilonproteobacteria</taxon>
        <taxon>Campylobacterales</taxon>
        <taxon>Campylobacteraceae</taxon>
        <taxon>Campylobacter</taxon>
    </lineage>
</organism>
<evidence type="ECO:0000256" key="4">
    <source>
        <dbReference type="ARBA" id="ARBA00023284"/>
    </source>
</evidence>
<dbReference type="Pfam" id="PF08534">
    <property type="entry name" value="Redoxin"/>
    <property type="match status" value="1"/>
</dbReference>
<dbReference type="EMBL" id="JANURM010000001">
    <property type="protein sequence ID" value="MDL0087987.1"/>
    <property type="molecule type" value="Genomic_DNA"/>
</dbReference>
<dbReference type="CDD" id="cd02966">
    <property type="entry name" value="TlpA_like_family"/>
    <property type="match status" value="1"/>
</dbReference>
<evidence type="ECO:0000256" key="1">
    <source>
        <dbReference type="ARBA" id="ARBA00004196"/>
    </source>
</evidence>
<keyword evidence="9" id="KW-1185">Reference proteome</keyword>
<gene>
    <name evidence="7" type="ORF">NYG85_00095</name>
    <name evidence="8" type="ORF">NYG85_01170</name>
</gene>
<name>A0ABT7HL98_9BACT</name>
<dbReference type="PROSITE" id="PS51352">
    <property type="entry name" value="THIOREDOXIN_2"/>
    <property type="match status" value="1"/>
</dbReference>
<protein>
    <submittedName>
        <fullName evidence="7">TlpA family protein disulfide reductase</fullName>
    </submittedName>
</protein>
<reference evidence="7" key="2">
    <citation type="journal article" date="2023" name="Microorganisms">
        <title>Isolation and Genomic Characteristics of Cat-Borne Campylobacter felis sp. nov. and Sheep-Borne Campylobacter ovis sp. nov.</title>
        <authorList>
            <person name="Wang H."/>
            <person name="Li Y."/>
            <person name="Gu Y."/>
            <person name="Zhou G."/>
            <person name="Chen X."/>
            <person name="Zhang X."/>
            <person name="Shao Z."/>
            <person name="Zhang J."/>
            <person name="Zhang M."/>
        </authorList>
    </citation>
    <scope>NUCLEOTIDE SEQUENCE</scope>
    <source>
        <strain evidence="7">PS10</strain>
    </source>
</reference>
<dbReference type="InterPro" id="IPR050553">
    <property type="entry name" value="Thioredoxin_ResA/DsbE_sf"/>
</dbReference>
<dbReference type="PANTHER" id="PTHR42852:SF6">
    <property type="entry name" value="THIOL:DISULFIDE INTERCHANGE PROTEIN DSBE"/>
    <property type="match status" value="1"/>
</dbReference>
<keyword evidence="3" id="KW-1015">Disulfide bond</keyword>
<evidence type="ECO:0000259" key="6">
    <source>
        <dbReference type="PROSITE" id="PS51352"/>
    </source>
</evidence>
<dbReference type="RefSeq" id="WP_284936502.1">
    <property type="nucleotide sequence ID" value="NZ_JANURM010000001.1"/>
</dbReference>
<dbReference type="Proteomes" id="UP001173801">
    <property type="component" value="Unassembled WGS sequence"/>
</dbReference>
<keyword evidence="5" id="KW-0732">Signal</keyword>
<dbReference type="InterPro" id="IPR013766">
    <property type="entry name" value="Thioredoxin_domain"/>
</dbReference>
<dbReference type="EMBL" id="JANURM010000001">
    <property type="protein sequence ID" value="MDL0087776.1"/>
    <property type="molecule type" value="Genomic_DNA"/>
</dbReference>
<comment type="caution">
    <text evidence="7">The sequence shown here is derived from an EMBL/GenBank/DDBJ whole genome shotgun (WGS) entry which is preliminary data.</text>
</comment>
<accession>A0ABT7HL98</accession>
<reference evidence="7" key="1">
    <citation type="submission" date="2022-08" db="EMBL/GenBank/DDBJ databases">
        <authorList>
            <person name="Wang H."/>
        </authorList>
    </citation>
    <scope>NUCLEOTIDE SEQUENCE</scope>
    <source>
        <strain evidence="7">PS10</strain>
    </source>
</reference>
<evidence type="ECO:0000256" key="3">
    <source>
        <dbReference type="ARBA" id="ARBA00023157"/>
    </source>
</evidence>
<dbReference type="SUPFAM" id="SSF52833">
    <property type="entry name" value="Thioredoxin-like"/>
    <property type="match status" value="1"/>
</dbReference>
<dbReference type="Gene3D" id="3.40.30.10">
    <property type="entry name" value="Glutaredoxin"/>
    <property type="match status" value="1"/>
</dbReference>
<dbReference type="InterPro" id="IPR013740">
    <property type="entry name" value="Redoxin"/>
</dbReference>
<sequence>MKILLSTLFLLLFSGCLNEYEKHHITINDDSGIKTHFFAKDRRLVIDEKPYLLFFFGADCGVCKAQIPDLNALYESYKNDINFIGVLGPSKGFDKDMALLNEHKVKFKTTSDKVSIDYFSNAVGGVMGVPVIYIFNKDGEIKERLIGLTPKSVLEAKIRAVL</sequence>
<evidence type="ECO:0000256" key="5">
    <source>
        <dbReference type="SAM" id="SignalP"/>
    </source>
</evidence>
<evidence type="ECO:0000313" key="7">
    <source>
        <dbReference type="EMBL" id="MDL0087776.1"/>
    </source>
</evidence>
<feature type="domain" description="Thioredoxin" evidence="6">
    <location>
        <begin position="1"/>
        <end position="162"/>
    </location>
</feature>
<evidence type="ECO:0000256" key="2">
    <source>
        <dbReference type="ARBA" id="ARBA00022748"/>
    </source>
</evidence>
<evidence type="ECO:0000313" key="8">
    <source>
        <dbReference type="EMBL" id="MDL0087987.1"/>
    </source>
</evidence>
<dbReference type="InterPro" id="IPR036249">
    <property type="entry name" value="Thioredoxin-like_sf"/>
</dbReference>
<feature type="signal peptide" evidence="5">
    <location>
        <begin position="1"/>
        <end position="19"/>
    </location>
</feature>
<feature type="chain" id="PRO_5045032359" evidence="5">
    <location>
        <begin position="20"/>
        <end position="162"/>
    </location>
</feature>